<dbReference type="AlphaFoldDB" id="Q8TKR2"/>
<dbReference type="PANTHER" id="PTHR34614">
    <property type="match status" value="1"/>
</dbReference>
<dbReference type="STRING" id="188937.MA_3336"/>
<proteinExistence type="predicted"/>
<name>Q8TKR2_METAC</name>
<dbReference type="EMBL" id="AE010299">
    <property type="protein sequence ID" value="AAM06705.1"/>
    <property type="molecule type" value="Genomic_DNA"/>
</dbReference>
<dbReference type="PANTHER" id="PTHR34614:SF2">
    <property type="entry name" value="TRANSPOSASE IS4-LIKE DOMAIN-CONTAINING PROTEIN"/>
    <property type="match status" value="1"/>
</dbReference>
<dbReference type="HOGENOM" id="CLU_045503_0_0_2"/>
<protein>
    <recommendedName>
        <fullName evidence="3">Transposase</fullName>
    </recommendedName>
</protein>
<dbReference type="PhylomeDB" id="Q8TKR2"/>
<organism evidence="1 2">
    <name type="scientific">Methanosarcina acetivorans (strain ATCC 35395 / DSM 2834 / JCM 12185 / C2A)</name>
    <dbReference type="NCBI Taxonomy" id="188937"/>
    <lineage>
        <taxon>Archaea</taxon>
        <taxon>Methanobacteriati</taxon>
        <taxon>Methanobacteriota</taxon>
        <taxon>Stenosarchaea group</taxon>
        <taxon>Methanomicrobia</taxon>
        <taxon>Methanosarcinales</taxon>
        <taxon>Methanosarcinaceae</taxon>
        <taxon>Methanosarcina</taxon>
    </lineage>
</organism>
<evidence type="ECO:0000313" key="1">
    <source>
        <dbReference type="EMBL" id="AAM06705.1"/>
    </source>
</evidence>
<gene>
    <name evidence="1" type="ordered locus">MA_3336</name>
</gene>
<dbReference type="InParanoid" id="Q8TKR2"/>
<keyword evidence="2" id="KW-1185">Reference proteome</keyword>
<evidence type="ECO:0008006" key="3">
    <source>
        <dbReference type="Google" id="ProtNLM"/>
    </source>
</evidence>
<dbReference type="KEGG" id="mac:MA_3336"/>
<evidence type="ECO:0000313" key="2">
    <source>
        <dbReference type="Proteomes" id="UP000002487"/>
    </source>
</evidence>
<dbReference type="EnsemblBacteria" id="AAM06705">
    <property type="protein sequence ID" value="AAM06705"/>
    <property type="gene ID" value="MA_3336"/>
</dbReference>
<sequence>MMNLKTKIRAFPTIPNKNIYVPIGSMLAVQYFYEKLNFSDVFGKHKSRGLDLNSLLIGLVSYKLTENFSIKEAGKWLNQKEILEILNLDSFHEKVLYRTLEILGRNKEEILSDILGNLFSAYDFEETDINLDWTSITLYGTKSKLGKFGYSRDHRPDKLQITVGVSELKKPIHASSVK</sequence>
<dbReference type="Proteomes" id="UP000002487">
    <property type="component" value="Chromosome"/>
</dbReference>
<reference evidence="1 2" key="1">
    <citation type="journal article" date="2002" name="Genome Res.">
        <title>The genome of Methanosarcina acetivorans reveals extensive metabolic and physiological diversity.</title>
        <authorList>
            <person name="Galagan J.E."/>
            <person name="Nusbaum C."/>
            <person name="Roy A."/>
            <person name="Endrizzi M.G."/>
            <person name="Macdonald P."/>
            <person name="FitzHugh W."/>
            <person name="Calvo S."/>
            <person name="Engels R."/>
            <person name="Smirnov S."/>
            <person name="Atnoor D."/>
            <person name="Brown A."/>
            <person name="Allen N."/>
            <person name="Naylor J."/>
            <person name="Stange-Thomann N."/>
            <person name="DeArellano K."/>
            <person name="Johnson R."/>
            <person name="Linton L."/>
            <person name="McEwan P."/>
            <person name="McKernan K."/>
            <person name="Talamas J."/>
            <person name="Tirrell A."/>
            <person name="Ye W."/>
            <person name="Zimmer A."/>
            <person name="Barber R.D."/>
            <person name="Cann I."/>
            <person name="Graham D.E."/>
            <person name="Grahame D.A."/>
            <person name="Guss A."/>
            <person name="Hedderich R."/>
            <person name="Ingram-Smith C."/>
            <person name="Kuettner C.H."/>
            <person name="Krzycki J.A."/>
            <person name="Leigh J.A."/>
            <person name="Li W."/>
            <person name="Liu J."/>
            <person name="Mukhopadhyay B."/>
            <person name="Reeve J.N."/>
            <person name="Smith K."/>
            <person name="Springer T.A."/>
            <person name="Umayam L.A."/>
            <person name="White O."/>
            <person name="White R.H."/>
            <person name="de Macario E.C."/>
            <person name="Ferry J.G."/>
            <person name="Jarrell K.F."/>
            <person name="Jing H."/>
            <person name="Macario A.J.L."/>
            <person name="Paulsen I."/>
            <person name="Pritchett M."/>
            <person name="Sowers K.R."/>
            <person name="Swanson R.V."/>
            <person name="Zinder S.H."/>
            <person name="Lander E."/>
            <person name="Metcalf W.W."/>
            <person name="Birren B."/>
        </authorList>
    </citation>
    <scope>NUCLEOTIDE SEQUENCE [LARGE SCALE GENOMIC DNA]</scope>
    <source>
        <strain evidence="2">ATCC 35395 / DSM 2834 / JCM 12185 / C2A</strain>
    </source>
</reference>
<accession>Q8TKR2</accession>